<accession>A0A5M3VWD8</accession>
<dbReference type="OrthoDB" id="9897745at2"/>
<gene>
    <name evidence="1" type="ORF">Acor_11340</name>
</gene>
<protein>
    <submittedName>
        <fullName evidence="1">Uncharacterized protein</fullName>
    </submittedName>
</protein>
<dbReference type="AlphaFoldDB" id="A0A5M3VWD8"/>
<keyword evidence="2" id="KW-1185">Reference proteome</keyword>
<reference evidence="1 2" key="1">
    <citation type="submission" date="2019-10" db="EMBL/GenBank/DDBJ databases">
        <title>Whole genome shotgun sequence of Acrocarpospora corrugata NBRC 13972.</title>
        <authorList>
            <person name="Ichikawa N."/>
            <person name="Kimura A."/>
            <person name="Kitahashi Y."/>
            <person name="Komaki H."/>
            <person name="Oguchi A."/>
        </authorList>
    </citation>
    <scope>NUCLEOTIDE SEQUENCE [LARGE SCALE GENOMIC DNA]</scope>
    <source>
        <strain evidence="1 2">NBRC 13972</strain>
    </source>
</reference>
<evidence type="ECO:0000313" key="1">
    <source>
        <dbReference type="EMBL" id="GER99070.1"/>
    </source>
</evidence>
<name>A0A5M3VWD8_9ACTN</name>
<organism evidence="1 2">
    <name type="scientific">Acrocarpospora corrugata</name>
    <dbReference type="NCBI Taxonomy" id="35763"/>
    <lineage>
        <taxon>Bacteria</taxon>
        <taxon>Bacillati</taxon>
        <taxon>Actinomycetota</taxon>
        <taxon>Actinomycetes</taxon>
        <taxon>Streptosporangiales</taxon>
        <taxon>Streptosporangiaceae</taxon>
        <taxon>Acrocarpospora</taxon>
    </lineage>
</organism>
<dbReference type="Proteomes" id="UP000334990">
    <property type="component" value="Unassembled WGS sequence"/>
</dbReference>
<evidence type="ECO:0000313" key="2">
    <source>
        <dbReference type="Proteomes" id="UP000334990"/>
    </source>
</evidence>
<proteinExistence type="predicted"/>
<dbReference type="RefSeq" id="WP_155335483.1">
    <property type="nucleotide sequence ID" value="NZ_BAAABN010000042.1"/>
</dbReference>
<comment type="caution">
    <text evidence="1">The sequence shown here is derived from an EMBL/GenBank/DDBJ whole genome shotgun (WGS) entry which is preliminary data.</text>
</comment>
<sequence>MSESALYPGRPGGELSAGWWHTLSRTLHRVRESGYPGAPAPDPADPARLLGRMTGTSAEAADVPAAELGTLLAEFAPQIASLAADFGVEAAPLLVAFGRGWLPGGPDVEETIAAPALPRFNGVVATGSVTVRRAGRQTLLIAATDVLGASGPVRIDPEPWAVDDAWLCTVAPSHDRLLVAEHLLAAILPQAGVASHLVSARPEEIEVTLESVAGEADPDLVLGRLEGWRSAIERLCHVQITWR</sequence>
<dbReference type="EMBL" id="BLAD01000038">
    <property type="protein sequence ID" value="GER99070.1"/>
    <property type="molecule type" value="Genomic_DNA"/>
</dbReference>